<keyword evidence="1" id="KW-0175">Coiled coil</keyword>
<dbReference type="AlphaFoldDB" id="A0A6D2KI32"/>
<accession>A0A6D2KI32</accession>
<dbReference type="InterPro" id="IPR036691">
    <property type="entry name" value="Endo/exonu/phosph_ase_sf"/>
</dbReference>
<dbReference type="SUPFAM" id="SSF56672">
    <property type="entry name" value="DNA/RNA polymerases"/>
    <property type="match status" value="1"/>
</dbReference>
<comment type="caution">
    <text evidence="3">The sequence shown here is derived from an EMBL/GenBank/DDBJ whole genome shotgun (WGS) entry which is preliminary data.</text>
</comment>
<dbReference type="InterPro" id="IPR000477">
    <property type="entry name" value="RT_dom"/>
</dbReference>
<evidence type="ECO:0000256" key="1">
    <source>
        <dbReference type="SAM" id="Coils"/>
    </source>
</evidence>
<dbReference type="PANTHER" id="PTHR33116">
    <property type="entry name" value="REVERSE TRANSCRIPTASE ZINC-BINDING DOMAIN-CONTAINING PROTEIN-RELATED-RELATED"/>
    <property type="match status" value="1"/>
</dbReference>
<sequence>MQCNGFGFYLSFVYGHPEPSQRNNLWEKLERYSTTRREPWFIQGDFNEILGNDEKVGGRLRPEVSFRDFRRMVRTCDFTDLKSTGDRFSWAGQRGVHYVSCCLDRTMGNSEWHSRYPCSETLFLELGESDHRPLVTFISDTTEERRGVFMYDSRMRDKDGFQEAVIRGWDRHLGSANADISFGSRIQNCRKEISRWKRNNRNNAQEKIKIIRHRLDKAMVSPLATTQERNRLREELNHANAEEEAFWKQKSRNNWLKAGDKNTKFFHSVTKARRIRNNLTTIEDEAGAIHRGDNAIGEVAEKYFQNLFTPQDVTAETFAQVFDGFERRVSTDINSDLIRAVTTEEIEEAAFSIGPHRASGPDGFSGAFYQQFWKDIKQSVIKEVQMFFQEGVLDPSHNQTNICLIPKVFPPKSMTDFRPISLCNVSYKIISKILVSRLKQHLSGIISENQAAFIPGRMITDNVIIEHEMSSRLKVKETTVEIIHMALKTDMAKAYDRLEWKFLEETMKAMGFDSKWIQWIMTCVSSVSFRVLINGSPKERVVKGRYRASNSVNINCPKINHLLFADDSLFFSLANNKSAKAIKEVLCTYEKASGQAVNLNKSAITFGSRVQTHVKSQMRRILGIHNEGGGGKYLGVPEQFGRKKTEMFQYIVEKVKERTQGWHKRFLSTGGKEVLLKSVAIALPVYSMNVFKLPVGICEEINSILAKFWWHTSEEGKGMHWFNWKRLCLPKKEGGIGFRDIESFNLALLGKQAWRILQNPECLMARVIERKILFRG</sequence>
<dbReference type="Gene3D" id="3.60.10.10">
    <property type="entry name" value="Endonuclease/exonuclease/phosphatase"/>
    <property type="match status" value="1"/>
</dbReference>
<dbReference type="CDD" id="cd01650">
    <property type="entry name" value="RT_nLTR_like"/>
    <property type="match status" value="1"/>
</dbReference>
<organism evidence="3 4">
    <name type="scientific">Microthlaspi erraticum</name>
    <dbReference type="NCBI Taxonomy" id="1685480"/>
    <lineage>
        <taxon>Eukaryota</taxon>
        <taxon>Viridiplantae</taxon>
        <taxon>Streptophyta</taxon>
        <taxon>Embryophyta</taxon>
        <taxon>Tracheophyta</taxon>
        <taxon>Spermatophyta</taxon>
        <taxon>Magnoliopsida</taxon>
        <taxon>eudicotyledons</taxon>
        <taxon>Gunneridae</taxon>
        <taxon>Pentapetalae</taxon>
        <taxon>rosids</taxon>
        <taxon>malvids</taxon>
        <taxon>Brassicales</taxon>
        <taxon>Brassicaceae</taxon>
        <taxon>Coluteocarpeae</taxon>
        <taxon>Microthlaspi</taxon>
    </lineage>
</organism>
<dbReference type="PANTHER" id="PTHR33116:SF86">
    <property type="entry name" value="REVERSE TRANSCRIPTASE DOMAIN-CONTAINING PROTEIN"/>
    <property type="match status" value="1"/>
</dbReference>
<feature type="coiled-coil region" evidence="1">
    <location>
        <begin position="186"/>
        <end position="244"/>
    </location>
</feature>
<keyword evidence="4" id="KW-1185">Reference proteome</keyword>
<dbReference type="Pfam" id="PF00078">
    <property type="entry name" value="RVT_1"/>
    <property type="match status" value="1"/>
</dbReference>
<gene>
    <name evidence="3" type="ORF">MERR_LOCUS34610</name>
</gene>
<evidence type="ECO:0000313" key="4">
    <source>
        <dbReference type="Proteomes" id="UP000467841"/>
    </source>
</evidence>
<feature type="domain" description="Reverse transcriptase" evidence="2">
    <location>
        <begin position="411"/>
        <end position="624"/>
    </location>
</feature>
<dbReference type="EMBL" id="CACVBM020001373">
    <property type="protein sequence ID" value="CAA7047375.1"/>
    <property type="molecule type" value="Genomic_DNA"/>
</dbReference>
<dbReference type="OrthoDB" id="1113524at2759"/>
<protein>
    <recommendedName>
        <fullName evidence="2">Reverse transcriptase domain-containing protein</fullName>
    </recommendedName>
</protein>
<dbReference type="InterPro" id="IPR043502">
    <property type="entry name" value="DNA/RNA_pol_sf"/>
</dbReference>
<name>A0A6D2KI32_9BRAS</name>
<evidence type="ECO:0000259" key="2">
    <source>
        <dbReference type="Pfam" id="PF00078"/>
    </source>
</evidence>
<dbReference type="Proteomes" id="UP000467841">
    <property type="component" value="Unassembled WGS sequence"/>
</dbReference>
<dbReference type="SUPFAM" id="SSF56219">
    <property type="entry name" value="DNase I-like"/>
    <property type="match status" value="1"/>
</dbReference>
<evidence type="ECO:0000313" key="3">
    <source>
        <dbReference type="EMBL" id="CAA7047375.1"/>
    </source>
</evidence>
<reference evidence="3" key="1">
    <citation type="submission" date="2020-01" db="EMBL/GenBank/DDBJ databases">
        <authorList>
            <person name="Mishra B."/>
        </authorList>
    </citation>
    <scope>NUCLEOTIDE SEQUENCE [LARGE SCALE GENOMIC DNA]</scope>
</reference>
<proteinExistence type="predicted"/>